<organism evidence="2 3">
    <name type="scientific">Trichonephila inaurata madagascariensis</name>
    <dbReference type="NCBI Taxonomy" id="2747483"/>
    <lineage>
        <taxon>Eukaryota</taxon>
        <taxon>Metazoa</taxon>
        <taxon>Ecdysozoa</taxon>
        <taxon>Arthropoda</taxon>
        <taxon>Chelicerata</taxon>
        <taxon>Arachnida</taxon>
        <taxon>Araneae</taxon>
        <taxon>Araneomorphae</taxon>
        <taxon>Entelegynae</taxon>
        <taxon>Araneoidea</taxon>
        <taxon>Nephilidae</taxon>
        <taxon>Trichonephila</taxon>
        <taxon>Trichonephila inaurata</taxon>
    </lineage>
</organism>
<name>A0A8X6X424_9ARAC</name>
<reference evidence="2" key="1">
    <citation type="submission" date="2020-08" db="EMBL/GenBank/DDBJ databases">
        <title>Multicomponent nature underlies the extraordinary mechanical properties of spider dragline silk.</title>
        <authorList>
            <person name="Kono N."/>
            <person name="Nakamura H."/>
            <person name="Mori M."/>
            <person name="Yoshida Y."/>
            <person name="Ohtoshi R."/>
            <person name="Malay A.D."/>
            <person name="Moran D.A.P."/>
            <person name="Tomita M."/>
            <person name="Numata K."/>
            <person name="Arakawa K."/>
        </authorList>
    </citation>
    <scope>NUCLEOTIDE SEQUENCE</scope>
</reference>
<dbReference type="Proteomes" id="UP000886998">
    <property type="component" value="Unassembled WGS sequence"/>
</dbReference>
<keyword evidence="3" id="KW-1185">Reference proteome</keyword>
<evidence type="ECO:0000313" key="3">
    <source>
        <dbReference type="Proteomes" id="UP000886998"/>
    </source>
</evidence>
<feature type="transmembrane region" description="Helical" evidence="1">
    <location>
        <begin position="130"/>
        <end position="145"/>
    </location>
</feature>
<keyword evidence="1" id="KW-0472">Membrane</keyword>
<protein>
    <submittedName>
        <fullName evidence="2">Uncharacterized protein</fullName>
    </submittedName>
</protein>
<accession>A0A8X6X424</accession>
<dbReference type="EMBL" id="BMAV01005489">
    <property type="protein sequence ID" value="GFY46558.1"/>
    <property type="molecule type" value="Genomic_DNA"/>
</dbReference>
<keyword evidence="1" id="KW-1133">Transmembrane helix</keyword>
<evidence type="ECO:0000256" key="1">
    <source>
        <dbReference type="SAM" id="Phobius"/>
    </source>
</evidence>
<dbReference type="AlphaFoldDB" id="A0A8X6X424"/>
<keyword evidence="1" id="KW-0812">Transmembrane</keyword>
<gene>
    <name evidence="2" type="ORF">TNIN_424051</name>
</gene>
<evidence type="ECO:0000313" key="2">
    <source>
        <dbReference type="EMBL" id="GFY46558.1"/>
    </source>
</evidence>
<sequence>MGRGCGEYTSPYAYLLNGGGLGSGFTNLKYLGIAYYLSARRNGGKTGDSIIREQHGCILFFFGDSTSFLRRVAEPQSCRHSEDKFTFLTSVFCRTALGSYGVARSGHLPLRTHSQVFKKPFCSFQGRRKTFNYILAGIFGVVAWIPGTENLFPSSMLSSSWILLNWLWKRSQSVNSQKTAGAVLGRHPELKTEDCVQAVVVLLSQSICLHDIFHADLPT</sequence>
<proteinExistence type="predicted"/>
<comment type="caution">
    <text evidence="2">The sequence shown here is derived from an EMBL/GenBank/DDBJ whole genome shotgun (WGS) entry which is preliminary data.</text>
</comment>